<accession>A0A7G5GYN4</accession>
<keyword evidence="2" id="KW-0808">Transferase</keyword>
<evidence type="ECO:0000313" key="3">
    <source>
        <dbReference type="Proteomes" id="UP000515369"/>
    </source>
</evidence>
<proteinExistence type="predicted"/>
<dbReference type="InterPro" id="IPR055259">
    <property type="entry name" value="YkvP/CgeB_Glyco_trans-like"/>
</dbReference>
<dbReference type="KEGG" id="sfol:H3H32_03185"/>
<dbReference type="SUPFAM" id="SSF53756">
    <property type="entry name" value="UDP-Glycosyltransferase/glycogen phosphorylase"/>
    <property type="match status" value="1"/>
</dbReference>
<name>A0A7G5GYN4_9BACT</name>
<dbReference type="RefSeq" id="WP_182461232.1">
    <property type="nucleotide sequence ID" value="NZ_CP059732.1"/>
</dbReference>
<evidence type="ECO:0000313" key="2">
    <source>
        <dbReference type="EMBL" id="QMW03976.1"/>
    </source>
</evidence>
<protein>
    <submittedName>
        <fullName evidence="2">Glycosyltransferase</fullName>
    </submittedName>
</protein>
<dbReference type="Proteomes" id="UP000515369">
    <property type="component" value="Chromosome"/>
</dbReference>
<dbReference type="EMBL" id="CP059732">
    <property type="protein sequence ID" value="QMW03976.1"/>
    <property type="molecule type" value="Genomic_DNA"/>
</dbReference>
<dbReference type="AlphaFoldDB" id="A0A7G5GYN4"/>
<organism evidence="2 3">
    <name type="scientific">Spirosoma foliorum</name>
    <dbReference type="NCBI Taxonomy" id="2710596"/>
    <lineage>
        <taxon>Bacteria</taxon>
        <taxon>Pseudomonadati</taxon>
        <taxon>Bacteroidota</taxon>
        <taxon>Cytophagia</taxon>
        <taxon>Cytophagales</taxon>
        <taxon>Cytophagaceae</taxon>
        <taxon>Spirosoma</taxon>
    </lineage>
</organism>
<keyword evidence="3" id="KW-1185">Reference proteome</keyword>
<dbReference type="Pfam" id="PF13524">
    <property type="entry name" value="Glyco_trans_1_2"/>
    <property type="match status" value="1"/>
</dbReference>
<dbReference type="GO" id="GO:0016740">
    <property type="term" value="F:transferase activity"/>
    <property type="evidence" value="ECO:0007669"/>
    <property type="project" value="UniProtKB-KW"/>
</dbReference>
<gene>
    <name evidence="2" type="ORF">H3H32_03185</name>
</gene>
<reference evidence="2 3" key="1">
    <citation type="submission" date="2020-07" db="EMBL/GenBank/DDBJ databases">
        <title>Spirosoma foliorum sp. nov., isolated from the leaves on the Nejang mountain Korea, Republic of.</title>
        <authorList>
            <person name="Ho H."/>
            <person name="Lee Y.-J."/>
            <person name="Nurcahyanto D.-A."/>
            <person name="Kim S.-G."/>
        </authorList>
    </citation>
    <scope>NUCLEOTIDE SEQUENCE [LARGE SCALE GENOMIC DNA]</scope>
    <source>
        <strain evidence="2 3">PL0136</strain>
    </source>
</reference>
<evidence type="ECO:0000259" key="1">
    <source>
        <dbReference type="Pfam" id="PF13524"/>
    </source>
</evidence>
<sequence>MANIYYFGISYTNTTTYHRASALKRLGHNVIIYDPYTIIANRLNNKIQSKIHYITGYFFLEKVINEWLLYIINTSPKPDVIWVDSGELFGPTSLKILKIWNCPVILYNIDDLTGKRDGNRFKNALRSLLAYDLVVVVRPETQYECQQLGAKRVIRVYRSYDEKAHLPFDNLEEIPLSFKSEVAFIGTWMKYERRDKFLAQLMDNGVPLSIWGDRWQKSSYWEKLKHSYKGASLGGRDYTAAIQGAKVCIGFLSSGNRDQHTTRSLEIPYAAGLLCAERTSEHTYLYKEGVEAVFWSSAEECARLCHFLLNNDTKREEIRLAGIQRVKELKLGNENVCEEILKLV</sequence>
<feature type="domain" description="Spore protein YkvP/CgeB glycosyl transferase-like" evidence="1">
    <location>
        <begin position="194"/>
        <end position="327"/>
    </location>
</feature>